<organism evidence="16 17">
    <name type="scientific">Clostridium tarantellae</name>
    <dbReference type="NCBI Taxonomy" id="39493"/>
    <lineage>
        <taxon>Bacteria</taxon>
        <taxon>Bacillati</taxon>
        <taxon>Bacillota</taxon>
        <taxon>Clostridia</taxon>
        <taxon>Eubacteriales</taxon>
        <taxon>Clostridiaceae</taxon>
        <taxon>Clostridium</taxon>
    </lineage>
</organism>
<dbReference type="GO" id="GO:0005524">
    <property type="term" value="F:ATP binding"/>
    <property type="evidence" value="ECO:0007669"/>
    <property type="project" value="UniProtKB-UniRule"/>
</dbReference>
<evidence type="ECO:0000256" key="10">
    <source>
        <dbReference type="ARBA" id="ARBA00022840"/>
    </source>
</evidence>
<dbReference type="GO" id="GO:0071161">
    <property type="term" value="F:cyanophycin synthetase activity (L-arginine-adding)"/>
    <property type="evidence" value="ECO:0007669"/>
    <property type="project" value="UniProtKB-EC"/>
</dbReference>
<evidence type="ECO:0000256" key="5">
    <source>
        <dbReference type="ARBA" id="ARBA00012968"/>
    </source>
</evidence>
<evidence type="ECO:0000256" key="13">
    <source>
        <dbReference type="ARBA" id="ARBA00048425"/>
    </source>
</evidence>
<comment type="catalytic activity">
    <reaction evidence="13">
        <text>[L-4-(L-arginin-2-N-yl)aspartate](n) + L-aspartate + ATP = [L-4-(L-arginin-2-N-yl)aspartate](n)-L-aspartate + ADP + phosphate + H(+)</text>
        <dbReference type="Rhea" id="RHEA:13277"/>
        <dbReference type="Rhea" id="RHEA-COMP:13728"/>
        <dbReference type="Rhea" id="RHEA-COMP:13733"/>
        <dbReference type="ChEBI" id="CHEBI:15378"/>
        <dbReference type="ChEBI" id="CHEBI:29991"/>
        <dbReference type="ChEBI" id="CHEBI:30616"/>
        <dbReference type="ChEBI" id="CHEBI:43474"/>
        <dbReference type="ChEBI" id="CHEBI:137986"/>
        <dbReference type="ChEBI" id="CHEBI:137990"/>
        <dbReference type="ChEBI" id="CHEBI:456216"/>
        <dbReference type="EC" id="6.3.2.29"/>
    </reaction>
</comment>
<dbReference type="PROSITE" id="PS01011">
    <property type="entry name" value="FOLYLPOLYGLU_SYNT_1"/>
    <property type="match status" value="1"/>
</dbReference>
<proteinExistence type="inferred from homology"/>
<dbReference type="SUPFAM" id="SSF56059">
    <property type="entry name" value="Glutathione synthetase ATP-binding domain-like"/>
    <property type="match status" value="1"/>
</dbReference>
<dbReference type="EC" id="6.3.2.29" evidence="6"/>
<dbReference type="Gene3D" id="3.30.470.20">
    <property type="entry name" value="ATP-grasp fold, B domain"/>
    <property type="match status" value="2"/>
</dbReference>
<dbReference type="InterPro" id="IPR011810">
    <property type="entry name" value="Cya_phycin_syn"/>
</dbReference>
<dbReference type="GO" id="GO:0046872">
    <property type="term" value="F:metal ion binding"/>
    <property type="evidence" value="ECO:0007669"/>
    <property type="project" value="InterPro"/>
</dbReference>
<protein>
    <recommendedName>
        <fullName evidence="7">Cyanophycin synthetase</fullName>
        <ecNumber evidence="6">6.3.2.29</ecNumber>
        <ecNumber evidence="5">6.3.2.30</ecNumber>
    </recommendedName>
    <alternativeName>
        <fullName evidence="11">Cyanophycin synthase</fullName>
    </alternativeName>
</protein>
<dbReference type="InterPro" id="IPR018109">
    <property type="entry name" value="Folylpolyglutamate_synth_CS"/>
</dbReference>
<dbReference type="GO" id="GO:0071160">
    <property type="term" value="F:cyanophycin synthetase activity (L-aspartate-adding)"/>
    <property type="evidence" value="ECO:0007669"/>
    <property type="project" value="UniProtKB-EC"/>
</dbReference>
<evidence type="ECO:0000256" key="8">
    <source>
        <dbReference type="ARBA" id="ARBA00022598"/>
    </source>
</evidence>
<dbReference type="RefSeq" id="WP_152888146.1">
    <property type="nucleotide sequence ID" value="NZ_WHJC01000033.1"/>
</dbReference>
<comment type="caution">
    <text evidence="16">The sequence shown here is derived from an EMBL/GenBank/DDBJ whole genome shotgun (WGS) entry which is preliminary data.</text>
</comment>
<dbReference type="OrthoDB" id="9803907at2"/>
<evidence type="ECO:0000256" key="7">
    <source>
        <dbReference type="ARBA" id="ARBA00022036"/>
    </source>
</evidence>
<name>A0A6I1MQ61_9CLOT</name>
<comment type="catalytic activity">
    <reaction evidence="12">
        <text>[L-4-(L-arginin-2-N-yl)aspartate](n)-L-aspartate + L-arginine + ATP = [L-4-(L-arginin-2-N-yl)aspartate](n+1) + ADP + phosphate + H(+)</text>
        <dbReference type="Rhea" id="RHEA:23888"/>
        <dbReference type="Rhea" id="RHEA-COMP:13732"/>
        <dbReference type="Rhea" id="RHEA-COMP:13733"/>
        <dbReference type="ChEBI" id="CHEBI:15378"/>
        <dbReference type="ChEBI" id="CHEBI:30616"/>
        <dbReference type="ChEBI" id="CHEBI:32682"/>
        <dbReference type="ChEBI" id="CHEBI:43474"/>
        <dbReference type="ChEBI" id="CHEBI:137986"/>
        <dbReference type="ChEBI" id="CHEBI:137990"/>
        <dbReference type="ChEBI" id="CHEBI:456216"/>
        <dbReference type="EC" id="6.3.2.30"/>
    </reaction>
</comment>
<comment type="similarity">
    <text evidence="3">In the C-terminal section; belongs to the MurCDEF family.</text>
</comment>
<evidence type="ECO:0000256" key="6">
    <source>
        <dbReference type="ARBA" id="ARBA00013005"/>
    </source>
</evidence>
<evidence type="ECO:0000256" key="1">
    <source>
        <dbReference type="ARBA" id="ARBA00003184"/>
    </source>
</evidence>
<gene>
    <name evidence="16" type="primary">cphA</name>
    <name evidence="16" type="ORF">GBZ86_04465</name>
</gene>
<dbReference type="SUPFAM" id="SSF53623">
    <property type="entry name" value="MurD-like peptide ligases, catalytic domain"/>
    <property type="match status" value="1"/>
</dbReference>
<feature type="domain" description="ATP-grasp" evidence="15">
    <location>
        <begin position="218"/>
        <end position="470"/>
    </location>
</feature>
<dbReference type="InterPro" id="IPR036565">
    <property type="entry name" value="Mur-like_cat_sf"/>
</dbReference>
<dbReference type="SUPFAM" id="SSF53244">
    <property type="entry name" value="MurD-like peptide ligases, peptide-binding domain"/>
    <property type="match status" value="1"/>
</dbReference>
<dbReference type="PROSITE" id="PS50975">
    <property type="entry name" value="ATP_GRASP"/>
    <property type="match status" value="1"/>
</dbReference>
<comment type="pathway">
    <text evidence="2">Cell wall biogenesis; peptidoglycan biosynthesis.</text>
</comment>
<dbReference type="Pfam" id="PF08245">
    <property type="entry name" value="Mur_ligase_M"/>
    <property type="match status" value="1"/>
</dbReference>
<dbReference type="EMBL" id="WHJC01000033">
    <property type="protein sequence ID" value="MPQ43011.1"/>
    <property type="molecule type" value="Genomic_DNA"/>
</dbReference>
<evidence type="ECO:0000313" key="17">
    <source>
        <dbReference type="Proteomes" id="UP000430345"/>
    </source>
</evidence>
<dbReference type="AlphaFoldDB" id="A0A6I1MQ61"/>
<dbReference type="Pfam" id="PF18921">
    <property type="entry name" value="Cyanophycin_syn"/>
    <property type="match status" value="1"/>
</dbReference>
<dbReference type="NCBIfam" id="TIGR02068">
    <property type="entry name" value="cya_phycin_syn"/>
    <property type="match status" value="1"/>
</dbReference>
<keyword evidence="10 14" id="KW-0067">ATP-binding</keyword>
<dbReference type="InterPro" id="IPR013221">
    <property type="entry name" value="Mur_ligase_cen"/>
</dbReference>
<keyword evidence="8 16" id="KW-0436">Ligase</keyword>
<evidence type="ECO:0000256" key="12">
    <source>
        <dbReference type="ARBA" id="ARBA00048094"/>
    </source>
</evidence>
<evidence type="ECO:0000256" key="2">
    <source>
        <dbReference type="ARBA" id="ARBA00004752"/>
    </source>
</evidence>
<comment type="subunit">
    <text evidence="4">Homodimer.</text>
</comment>
<evidence type="ECO:0000256" key="4">
    <source>
        <dbReference type="ARBA" id="ARBA00011738"/>
    </source>
</evidence>
<evidence type="ECO:0000256" key="14">
    <source>
        <dbReference type="PROSITE-ProRule" id="PRU00409"/>
    </source>
</evidence>
<dbReference type="Gene3D" id="3.90.190.20">
    <property type="entry name" value="Mur ligase, C-terminal domain"/>
    <property type="match status" value="1"/>
</dbReference>
<dbReference type="PANTHER" id="PTHR23135:SF18">
    <property type="entry name" value="CYANOPHYCIN SYNTHETASE"/>
    <property type="match status" value="1"/>
</dbReference>
<dbReference type="PANTHER" id="PTHR23135">
    <property type="entry name" value="MUR LIGASE FAMILY MEMBER"/>
    <property type="match status" value="1"/>
</dbReference>
<evidence type="ECO:0000256" key="9">
    <source>
        <dbReference type="ARBA" id="ARBA00022741"/>
    </source>
</evidence>
<comment type="function">
    <text evidence="1">Catalyzes the ATP-dependent polymerization of arginine and aspartate to multi-L-arginyl-poly-L-aspartic acid (cyanophycin; a water-insoluble reserve polymer).</text>
</comment>
<dbReference type="Proteomes" id="UP000430345">
    <property type="component" value="Unassembled WGS sequence"/>
</dbReference>
<dbReference type="InterPro" id="IPR011761">
    <property type="entry name" value="ATP-grasp"/>
</dbReference>
<evidence type="ECO:0000259" key="15">
    <source>
        <dbReference type="PROSITE" id="PS50975"/>
    </source>
</evidence>
<dbReference type="InterPro" id="IPR036615">
    <property type="entry name" value="Mur_ligase_C_dom_sf"/>
</dbReference>
<dbReference type="InterPro" id="IPR004101">
    <property type="entry name" value="Mur_ligase_C"/>
</dbReference>
<evidence type="ECO:0000313" key="16">
    <source>
        <dbReference type="EMBL" id="MPQ43011.1"/>
    </source>
</evidence>
<dbReference type="NCBIfam" id="NF010623">
    <property type="entry name" value="PRK14016.1"/>
    <property type="match status" value="1"/>
</dbReference>
<evidence type="ECO:0000256" key="11">
    <source>
        <dbReference type="ARBA" id="ARBA00031353"/>
    </source>
</evidence>
<reference evidence="16 17" key="1">
    <citation type="submission" date="2019-10" db="EMBL/GenBank/DDBJ databases">
        <title>The Genome Sequence of Clostridium tarantellae Isolated from Fish Brain.</title>
        <authorList>
            <person name="Bano L."/>
            <person name="Kiel M."/>
            <person name="Sales G."/>
            <person name="Doxey A.C."/>
            <person name="Mansfield M.J."/>
            <person name="Schiavone M."/>
            <person name="Rossetto O."/>
            <person name="Pirazzini M."/>
            <person name="Dobrindt U."/>
            <person name="Montecucco C."/>
        </authorList>
    </citation>
    <scope>NUCLEOTIDE SEQUENCE [LARGE SCALE GENOMIC DNA]</scope>
    <source>
        <strain evidence="16 17">DSM 3997</strain>
    </source>
</reference>
<dbReference type="Pfam" id="PF02875">
    <property type="entry name" value="Mur_ligase_C"/>
    <property type="match status" value="1"/>
</dbReference>
<dbReference type="Gene3D" id="3.40.1190.10">
    <property type="entry name" value="Mur-like, catalytic domain"/>
    <property type="match status" value="1"/>
</dbReference>
<dbReference type="EC" id="6.3.2.30" evidence="5"/>
<keyword evidence="9 14" id="KW-0547">Nucleotide-binding</keyword>
<accession>A0A6I1MQ61</accession>
<dbReference type="GO" id="GO:0004326">
    <property type="term" value="F:tetrahydrofolylpolyglutamate synthase activity"/>
    <property type="evidence" value="ECO:0007669"/>
    <property type="project" value="InterPro"/>
</dbReference>
<evidence type="ECO:0000256" key="3">
    <source>
        <dbReference type="ARBA" id="ARBA00009060"/>
    </source>
</evidence>
<sequence>MKIINQYIFEGRNIYSHRKCIKLDVDLEGYSETPTKNIENFNNILTKLIPELYTHRCGIDEPLGFIKRLNEGTYLAHVCEHIIIAIHNKLGINIKYGKAREIKNEFYYIIYEYEFKNTGIAIGQFAVEIVNSLIKNKKFNYEEKIKLILNILNDEYIGTSTNAICEAAKEENLPIIPMCNGEIYQIAYGKRGRRFNATIGHNTNGLGIDISCDKLLTKEILNLQCIPVAKGEKIYNTIQLLETANNIGYPVVIKPQYGNKGKNVFLNIENEKILLKSYKVLLENTKDIIMEKFIKGNDFRVCVVNYKVIAVSKRTPPFVLGNGIKSIKELINELNNNPLRGNDHEKPLTKVNIDNELIQCLENQKLTLEYIPKTNETINLRYNANLSTGGFSQDLTDEICKENIEICERAAKALNLDICGLDICTETINEPLYNNGVIVEINSAPGIRMHHHPNIGKPRNVAKAILDTMYNGEYSNIPVISITGTNGKTTTVRLINYILRLIGYVTGMTSTDGIYIGEKCIHKGDDTGIESARAVLTNPDVEVAVLETARGGMIKRGIGYDLADVGVITNITEDHLGCDNINNLQDLAHVKSLVVEAVKDDGYAVINGDDEYSVKILDRIKSKIIVFSLNKDNKVLNENLNKGNPCVYLDNDKIYVANNGKKYFICAINEMPITLNGKLKYNIYNALAACSALIGIGVDYCIISKGFKEFKLDEKFNIGRFNKFEVNGVDVILDYGHNIEGYKAIIESLKYMDYRKVFGIIGVPGDRRDESIFKIGEISGEFFNHIIIKEDKDKRNRKDGEVAKLLYNGVLKTYKNNNIDIILNEYEALEFAIEKAKKGDAIIIFFEKYNHLYELIMKKKALINNSLRLVE</sequence>
<keyword evidence="17" id="KW-1185">Reference proteome</keyword>
<dbReference type="InterPro" id="IPR044019">
    <property type="entry name" value="Cyanophycin_syn_N"/>
</dbReference>
<dbReference type="Pfam" id="PF08443">
    <property type="entry name" value="RimK"/>
    <property type="match status" value="1"/>
</dbReference>
<dbReference type="InterPro" id="IPR013651">
    <property type="entry name" value="ATP-grasp_RimK-type"/>
</dbReference>